<dbReference type="Proteomes" id="UP000268469">
    <property type="component" value="Unassembled WGS sequence"/>
</dbReference>
<sequence>MMKVILLAILVLITISLQAYDWPMRPFSRQHGINATLGEYRTGHLHTGVDIAPWDTSSTGPYWLVYSLESDTMKRYTYPPDTFNNGVYDKDSVFWYIHLTNRIAHNSFATAFVDSIGRIFRTEAHLHFTERIDGDLRLNPLRENALTPYEDSTRPHIDSVRFYRQGPGDTLLIGPLNGKVDVLAVAGDTRTDSTGHSADGNVSIYRVGYEVRDTSGNLKKSYWEKIRFDSIPRNAVLNLVYGSGSSESHFRYWVSNDPFNDTVAHRNWFWNTKQKINEPDTVDAESLEVAKFRDCYYWVIVKAYDIRDNFDAETVKVCVDNFAPKVRATDPVDGAINVPVHKKVTITFNERMDSTVNLRDAITFSPGVSGDWVWLDSIRCRFTPDPAFNTGTTYQVTVSTEMQDKSGRNMENPYIFQFTTSDTGGGGSPGMPVGYPTRYQWETVTSWDVSGSWFTNYYYFQYPSFAFPFYGDLYYLIIFNRRGSIWFTTNYDLAYFDLPTAGGTGEPVIAVYNDSLRHLFGHSSFGGSRELSNPAREVVRWRYTYYSDTTEFEAVLYETGVIRFDYRKCEINRFYMDAGSGISKGDGVNYFNLTANYGPVYDLAPASFIFTTEPPPGRVRELAAYHASPKVVLTWRPNPESDLKGYNVYRKEPGEEFYSRINPTLVTVTTYTDTNVQSGKTYIYAVTALDTFDLESPYSDSVVVTLAPVGINNYYATAFGKKLARSPDGRLHLVFADIDKVLYQYSRDDGETWSEPDTIGCGKFPTIVVGSDGNPAVIYGRWVSDPSDTLKGWQKLYLTRYSGLIWTEPKELFSTDRISRPVEILKVPKPFAGIDSGDTISVVFMAHYRDNLFASYFGRFYAGWPAFFYLDTLLTQEHPESPCHALAVDDSGVVHIVYERWGVGASKAYYRYYDGNLSSPEMVCSSAVYPYLDYGHTPNNLLLVWNEYIPDMKQSIRFRQKEIPHPWQDTMTVYGPYPWPPYSYPVISSWYCVWADSNIYFSRFNGSYWEPRDTIATSAEARFPQVLFYQDNQDTFLFVAYTEGKKPPYTIRFRRREVPGVPKIYADLGRKEKSPYCIRRKGYRSYGAEPFKNVDWDRFRLRYKFPLDPDKGYRMEVVYYFEAERFDAVDVGDRAEVLNMDLQRFVEREMKRDPEFKRAIMAPDGFRFIVPLLVVDCLPLNICLVRAGIAKRVVIDIPECLYQDGEIVVDIWRILGRLVTCGEIKIYEFEEKGHGRGGPATAESASSPAHHFGLGVRPNPVLRRMRVSYSLARDGDVRIRLYDVVGRLVKTLVAGFHRAGRYHKTVSGLKGGVYFVRMEAEGFTRTEKVVVLRD</sequence>
<gene>
    <name evidence="3" type="ORF">DRP53_03395</name>
</gene>
<evidence type="ECO:0000259" key="2">
    <source>
        <dbReference type="PROSITE" id="PS50853"/>
    </source>
</evidence>
<protein>
    <recommendedName>
        <fullName evidence="2">Fibronectin type-III domain-containing protein</fullName>
    </recommendedName>
</protein>
<proteinExistence type="predicted"/>
<keyword evidence="1" id="KW-0732">Signal</keyword>
<dbReference type="PROSITE" id="PS50853">
    <property type="entry name" value="FN3"/>
    <property type="match status" value="1"/>
</dbReference>
<dbReference type="Gene3D" id="2.60.40.10">
    <property type="entry name" value="Immunoglobulins"/>
    <property type="match status" value="1"/>
</dbReference>
<feature type="domain" description="Fibronectin type-III" evidence="2">
    <location>
        <begin position="615"/>
        <end position="709"/>
    </location>
</feature>
<dbReference type="InterPro" id="IPR013783">
    <property type="entry name" value="Ig-like_fold"/>
</dbReference>
<evidence type="ECO:0000313" key="4">
    <source>
        <dbReference type="Proteomes" id="UP000268469"/>
    </source>
</evidence>
<dbReference type="Gene3D" id="2.60.40.3710">
    <property type="match status" value="1"/>
</dbReference>
<comment type="caution">
    <text evidence="3">The sequence shown here is derived from an EMBL/GenBank/DDBJ whole genome shotgun (WGS) entry which is preliminary data.</text>
</comment>
<reference evidence="3 4" key="1">
    <citation type="submission" date="2018-06" db="EMBL/GenBank/DDBJ databases">
        <title>Extensive metabolic versatility and redundancy in microbially diverse, dynamic hydrothermal sediments.</title>
        <authorList>
            <person name="Dombrowski N."/>
            <person name="Teske A."/>
            <person name="Baker B.J."/>
        </authorList>
    </citation>
    <scope>NUCLEOTIDE SEQUENCE [LARGE SCALE GENOMIC DNA]</scope>
    <source>
        <strain evidence="3">B36_G15</strain>
    </source>
</reference>
<dbReference type="InterPro" id="IPR003961">
    <property type="entry name" value="FN3_dom"/>
</dbReference>
<dbReference type="InterPro" id="IPR036116">
    <property type="entry name" value="FN3_sf"/>
</dbReference>
<dbReference type="InterPro" id="IPR032812">
    <property type="entry name" value="SbsA_Ig"/>
</dbReference>
<accession>A0A660SLC3</accession>
<dbReference type="CDD" id="cd15482">
    <property type="entry name" value="Sialidase_non-viral"/>
    <property type="match status" value="1"/>
</dbReference>
<name>A0A660SLC3_UNCW3</name>
<dbReference type="SUPFAM" id="SSF50939">
    <property type="entry name" value="Sialidases"/>
    <property type="match status" value="1"/>
</dbReference>
<dbReference type="InterPro" id="IPR026444">
    <property type="entry name" value="Secre_tail"/>
</dbReference>
<dbReference type="NCBIfam" id="TIGR04183">
    <property type="entry name" value="Por_Secre_tail"/>
    <property type="match status" value="1"/>
</dbReference>
<dbReference type="SUPFAM" id="SSF49265">
    <property type="entry name" value="Fibronectin type III"/>
    <property type="match status" value="1"/>
</dbReference>
<dbReference type="CDD" id="cd00063">
    <property type="entry name" value="FN3"/>
    <property type="match status" value="1"/>
</dbReference>
<dbReference type="Pfam" id="PF13205">
    <property type="entry name" value="Big_5"/>
    <property type="match status" value="1"/>
</dbReference>
<dbReference type="EMBL" id="QNBE01000023">
    <property type="protein sequence ID" value="RKX70906.1"/>
    <property type="molecule type" value="Genomic_DNA"/>
</dbReference>
<dbReference type="InterPro" id="IPR036278">
    <property type="entry name" value="Sialidase_sf"/>
</dbReference>
<evidence type="ECO:0000256" key="1">
    <source>
        <dbReference type="ARBA" id="ARBA00022729"/>
    </source>
</evidence>
<evidence type="ECO:0000313" key="3">
    <source>
        <dbReference type="EMBL" id="RKX70906.1"/>
    </source>
</evidence>
<organism evidence="3 4">
    <name type="scientific">candidate division WOR-3 bacterium</name>
    <dbReference type="NCBI Taxonomy" id="2052148"/>
    <lineage>
        <taxon>Bacteria</taxon>
        <taxon>Bacteria division WOR-3</taxon>
    </lineage>
</organism>